<gene>
    <name evidence="2" type="ORF">H4317_10550</name>
</gene>
<proteinExistence type="predicted"/>
<dbReference type="GO" id="GO:0016740">
    <property type="term" value="F:transferase activity"/>
    <property type="evidence" value="ECO:0007669"/>
    <property type="project" value="UniProtKB-KW"/>
</dbReference>
<evidence type="ECO:0000313" key="2">
    <source>
        <dbReference type="EMBL" id="QNH60639.1"/>
    </source>
</evidence>
<dbReference type="KEGG" id="hsk:H4317_10550"/>
<keyword evidence="2" id="KW-0808">Transferase</keyword>
<dbReference type="SUPFAM" id="SSF53448">
    <property type="entry name" value="Nucleotide-diphospho-sugar transferases"/>
    <property type="match status" value="1"/>
</dbReference>
<dbReference type="PANTHER" id="PTHR43685">
    <property type="entry name" value="GLYCOSYLTRANSFERASE"/>
    <property type="match status" value="1"/>
</dbReference>
<organism evidence="2 3">
    <name type="scientific">Hymenobacter sediminicola</name>
    <dbReference type="NCBI Taxonomy" id="2761579"/>
    <lineage>
        <taxon>Bacteria</taxon>
        <taxon>Pseudomonadati</taxon>
        <taxon>Bacteroidota</taxon>
        <taxon>Cytophagia</taxon>
        <taxon>Cytophagales</taxon>
        <taxon>Hymenobacteraceae</taxon>
        <taxon>Hymenobacter</taxon>
    </lineage>
</organism>
<sequence>MSSPDSLPLVTIVALCHNHARFLEPALDSILAQTYPRLEVFLVDDGSTDDSVAVLRKYAAAQPAWKTVFLPKNVGNCAAFNRAFFQSQGEYIIDFATDDILLPERVARQVAQFQQLDASYGMLYGNLELITEAGEFQRHFHRPDRAGQLQPRPASGWVFEDVLQRFFISAPSMMMRRATLQALGGYDETLAYEDFDFWVRASRSWQFYYQNEVLTRKRLHPRSKSVQGYRPNDPLLASTSVVCRKALALCRTSAERAALAVRVRWELRQAARFGSLPQARDLYGLLREIGGMRLPEHAIGAYLELRRLVGH</sequence>
<keyword evidence="3" id="KW-1185">Reference proteome</keyword>
<dbReference type="AlphaFoldDB" id="A0A7G7W2P6"/>
<dbReference type="Pfam" id="PF00535">
    <property type="entry name" value="Glycos_transf_2"/>
    <property type="match status" value="1"/>
</dbReference>
<dbReference type="Gene3D" id="3.90.550.10">
    <property type="entry name" value="Spore Coat Polysaccharide Biosynthesis Protein SpsA, Chain A"/>
    <property type="match status" value="1"/>
</dbReference>
<dbReference type="InterPro" id="IPR029044">
    <property type="entry name" value="Nucleotide-diphossugar_trans"/>
</dbReference>
<dbReference type="InterPro" id="IPR001173">
    <property type="entry name" value="Glyco_trans_2-like"/>
</dbReference>
<protein>
    <submittedName>
        <fullName evidence="2">Glycosyltransferase</fullName>
    </submittedName>
</protein>
<dbReference type="InterPro" id="IPR050834">
    <property type="entry name" value="Glycosyltransf_2"/>
</dbReference>
<dbReference type="RefSeq" id="WP_185886453.1">
    <property type="nucleotide sequence ID" value="NZ_CP060202.1"/>
</dbReference>
<accession>A0A7G7W2P6</accession>
<dbReference type="EMBL" id="CP060202">
    <property type="protein sequence ID" value="QNH60639.1"/>
    <property type="molecule type" value="Genomic_DNA"/>
</dbReference>
<reference evidence="2 3" key="1">
    <citation type="submission" date="2020-08" db="EMBL/GenBank/DDBJ databases">
        <title>Hymenobacter sp. S2-20-2 genome sequencing.</title>
        <authorList>
            <person name="Jin L."/>
        </authorList>
    </citation>
    <scope>NUCLEOTIDE SEQUENCE [LARGE SCALE GENOMIC DNA]</scope>
    <source>
        <strain evidence="2 3">S2-20-2</strain>
    </source>
</reference>
<evidence type="ECO:0000313" key="3">
    <source>
        <dbReference type="Proteomes" id="UP000515489"/>
    </source>
</evidence>
<dbReference type="PANTHER" id="PTHR43685:SF2">
    <property type="entry name" value="GLYCOSYLTRANSFERASE 2-LIKE DOMAIN-CONTAINING PROTEIN"/>
    <property type="match status" value="1"/>
</dbReference>
<dbReference type="Proteomes" id="UP000515489">
    <property type="component" value="Chromosome"/>
</dbReference>
<name>A0A7G7W2P6_9BACT</name>
<evidence type="ECO:0000259" key="1">
    <source>
        <dbReference type="Pfam" id="PF00535"/>
    </source>
</evidence>
<feature type="domain" description="Glycosyltransferase 2-like" evidence="1">
    <location>
        <begin position="12"/>
        <end position="126"/>
    </location>
</feature>